<dbReference type="RefSeq" id="WP_217976782.1">
    <property type="nucleotide sequence ID" value="NZ_JAHTBI010000058.1"/>
</dbReference>
<evidence type="ECO:0000313" key="1">
    <source>
        <dbReference type="EMBL" id="MBV6288797.1"/>
    </source>
</evidence>
<accession>A0A9Q3ADM0</accession>
<keyword evidence="2" id="KW-1185">Reference proteome</keyword>
<comment type="caution">
    <text evidence="1">The sequence shown here is derived from an EMBL/GenBank/DDBJ whole genome shotgun (WGS) entry which is preliminary data.</text>
</comment>
<organism evidence="1 2">
    <name type="scientific">Pseudomonas aegrilactucae</name>
    <dbReference type="NCBI Taxonomy" id="2854028"/>
    <lineage>
        <taxon>Bacteria</taxon>
        <taxon>Pseudomonadati</taxon>
        <taxon>Pseudomonadota</taxon>
        <taxon>Gammaproteobacteria</taxon>
        <taxon>Pseudomonadales</taxon>
        <taxon>Pseudomonadaceae</taxon>
        <taxon>Pseudomonas</taxon>
    </lineage>
</organism>
<dbReference type="Proteomes" id="UP001106592">
    <property type="component" value="Unassembled WGS sequence"/>
</dbReference>
<reference evidence="1" key="1">
    <citation type="journal article" date="2022" name="Int. J. Syst. Evol. Microbiol.">
        <title>Pseudomonas aegrilactucae sp. nov. and Pseudomonas morbosilactucae sp. nov., pathogens causing bacterial rot of lettuce in Japan.</title>
        <authorList>
            <person name="Sawada H."/>
            <person name="Fujikawa T."/>
            <person name="Satou M."/>
        </authorList>
    </citation>
    <scope>NUCLEOTIDE SEQUENCE</scope>
    <source>
        <strain evidence="1">MAFF 301350</strain>
    </source>
</reference>
<reference evidence="1" key="2">
    <citation type="journal article" date="2023" name="Plant Pathol.">
        <title>Dismantling and reorganizing Pseudomonas marginalis sensu#lato.</title>
        <authorList>
            <person name="Sawada H."/>
            <person name="Fujikawa T."/>
            <person name="Satou M."/>
        </authorList>
    </citation>
    <scope>NUCLEOTIDE SEQUENCE</scope>
    <source>
        <strain evidence="1">MAFF 301350</strain>
    </source>
</reference>
<protein>
    <submittedName>
        <fullName evidence="1">DUF2625 domain-containing protein</fullName>
    </submittedName>
</protein>
<dbReference type="NCBIfam" id="NF008498">
    <property type="entry name" value="PRK11408.1-5"/>
    <property type="match status" value="1"/>
</dbReference>
<name>A0A9Q3ADM0_9PSED</name>
<dbReference type="InterPro" id="IPR021239">
    <property type="entry name" value="DUF2625"/>
</dbReference>
<evidence type="ECO:0000313" key="2">
    <source>
        <dbReference type="Proteomes" id="UP001106592"/>
    </source>
</evidence>
<dbReference type="AlphaFoldDB" id="A0A9Q3ADM0"/>
<proteinExistence type="predicted"/>
<sequence length="214" mass="23917">MKQLDQLIELQDPALPVIQAMLDQAQRPFELLPPAEDRARVLLGLQVTTRSTLGAIAYETGGLLIDHGWLRVLGAGHPRLSRTLADWSKGRAEGHLLVADDAAGGFFSINGGGLGQDLGALYYWAPDTLRWEPLEIGYSDFLGWALSDQLTDFYQDLRWPSWREDLQAANADQCFTFFPFLWTREGSVQGSSRKLVDIAQQYAMNVDLSRQLAH</sequence>
<dbReference type="EMBL" id="JAHTBI010000058">
    <property type="protein sequence ID" value="MBV6288797.1"/>
    <property type="molecule type" value="Genomic_DNA"/>
</dbReference>
<dbReference type="Pfam" id="PF10946">
    <property type="entry name" value="DUF2625"/>
    <property type="match status" value="1"/>
</dbReference>
<gene>
    <name evidence="1" type="ORF">KUO17_17475</name>
</gene>